<proteinExistence type="predicted"/>
<dbReference type="Pfam" id="PF18808">
    <property type="entry name" value="Importin_rep_4"/>
    <property type="match status" value="1"/>
</dbReference>
<dbReference type="InterPro" id="IPR034085">
    <property type="entry name" value="TOG"/>
</dbReference>
<dbReference type="InParanoid" id="A0A3N4M2V0"/>
<dbReference type="SUPFAM" id="SSF48371">
    <property type="entry name" value="ARM repeat"/>
    <property type="match status" value="1"/>
</dbReference>
<dbReference type="InterPro" id="IPR040122">
    <property type="entry name" value="Importin_beta"/>
</dbReference>
<gene>
    <name evidence="9" type="ORF">L211DRAFT_854799</name>
</gene>
<dbReference type="Proteomes" id="UP000267821">
    <property type="component" value="Unassembled WGS sequence"/>
</dbReference>
<evidence type="ECO:0000313" key="9">
    <source>
        <dbReference type="EMBL" id="RPB29486.1"/>
    </source>
</evidence>
<keyword evidence="7" id="KW-0539">Nucleus</keyword>
<dbReference type="InterPro" id="IPR057600">
    <property type="entry name" value="TORTIFOLIA1/SINE1-2_N"/>
</dbReference>
<accession>A0A3N4M2V0</accession>
<evidence type="ECO:0000256" key="5">
    <source>
        <dbReference type="ARBA" id="ARBA00022737"/>
    </source>
</evidence>
<evidence type="ECO:0000256" key="7">
    <source>
        <dbReference type="ARBA" id="ARBA00023242"/>
    </source>
</evidence>
<name>A0A3N4M2V0_9PEZI</name>
<dbReference type="Pfam" id="PF18829">
    <property type="entry name" value="Importin_rep_6"/>
    <property type="match status" value="1"/>
</dbReference>
<organism evidence="9 10">
    <name type="scientific">Terfezia boudieri ATCC MYA-4762</name>
    <dbReference type="NCBI Taxonomy" id="1051890"/>
    <lineage>
        <taxon>Eukaryota</taxon>
        <taxon>Fungi</taxon>
        <taxon>Dikarya</taxon>
        <taxon>Ascomycota</taxon>
        <taxon>Pezizomycotina</taxon>
        <taxon>Pezizomycetes</taxon>
        <taxon>Pezizales</taxon>
        <taxon>Pezizaceae</taxon>
        <taxon>Terfezia</taxon>
    </lineage>
</organism>
<keyword evidence="4" id="KW-0963">Cytoplasm</keyword>
<evidence type="ECO:0000259" key="8">
    <source>
        <dbReference type="SMART" id="SM01349"/>
    </source>
</evidence>
<dbReference type="GO" id="GO:0005737">
    <property type="term" value="C:cytoplasm"/>
    <property type="evidence" value="ECO:0007669"/>
    <property type="project" value="UniProtKB-SubCell"/>
</dbReference>
<dbReference type="FunCoup" id="A0A3N4M2V0">
    <property type="interactions" value="1099"/>
</dbReference>
<reference evidence="9 10" key="1">
    <citation type="journal article" date="2018" name="Nat. Ecol. Evol.">
        <title>Pezizomycetes genomes reveal the molecular basis of ectomycorrhizal truffle lifestyle.</title>
        <authorList>
            <person name="Murat C."/>
            <person name="Payen T."/>
            <person name="Noel B."/>
            <person name="Kuo A."/>
            <person name="Morin E."/>
            <person name="Chen J."/>
            <person name="Kohler A."/>
            <person name="Krizsan K."/>
            <person name="Balestrini R."/>
            <person name="Da Silva C."/>
            <person name="Montanini B."/>
            <person name="Hainaut M."/>
            <person name="Levati E."/>
            <person name="Barry K.W."/>
            <person name="Belfiori B."/>
            <person name="Cichocki N."/>
            <person name="Clum A."/>
            <person name="Dockter R.B."/>
            <person name="Fauchery L."/>
            <person name="Guy J."/>
            <person name="Iotti M."/>
            <person name="Le Tacon F."/>
            <person name="Lindquist E.A."/>
            <person name="Lipzen A."/>
            <person name="Malagnac F."/>
            <person name="Mello A."/>
            <person name="Molinier V."/>
            <person name="Miyauchi S."/>
            <person name="Poulain J."/>
            <person name="Riccioni C."/>
            <person name="Rubini A."/>
            <person name="Sitrit Y."/>
            <person name="Splivallo R."/>
            <person name="Traeger S."/>
            <person name="Wang M."/>
            <person name="Zifcakova L."/>
            <person name="Wipf D."/>
            <person name="Zambonelli A."/>
            <person name="Paolocci F."/>
            <person name="Nowrousian M."/>
            <person name="Ottonello S."/>
            <person name="Baldrian P."/>
            <person name="Spatafora J.W."/>
            <person name="Henrissat B."/>
            <person name="Nagy L.G."/>
            <person name="Aury J.M."/>
            <person name="Wincker P."/>
            <person name="Grigoriev I.V."/>
            <person name="Bonfante P."/>
            <person name="Martin F.M."/>
        </authorList>
    </citation>
    <scope>NUCLEOTIDE SEQUENCE [LARGE SCALE GENOMIC DNA]</scope>
    <source>
        <strain evidence="9 10">ATCC MYA-4762</strain>
    </source>
</reference>
<dbReference type="GO" id="GO:0006606">
    <property type="term" value="P:protein import into nucleus"/>
    <property type="evidence" value="ECO:0007669"/>
    <property type="project" value="InterPro"/>
</dbReference>
<dbReference type="InterPro" id="IPR057672">
    <property type="entry name" value="TPR_IPO4/5"/>
</dbReference>
<dbReference type="InterPro" id="IPR011989">
    <property type="entry name" value="ARM-like"/>
</dbReference>
<dbReference type="Pfam" id="PF24714">
    <property type="entry name" value="TOR1L1_N"/>
    <property type="match status" value="1"/>
</dbReference>
<keyword evidence="10" id="KW-1185">Reference proteome</keyword>
<feature type="domain" description="TOG" evidence="8">
    <location>
        <begin position="359"/>
        <end position="599"/>
    </location>
</feature>
<dbReference type="Pfam" id="PF18816">
    <property type="entry name" value="Importin_rep_5"/>
    <property type="match status" value="1"/>
</dbReference>
<sequence>MSMLPPEALGALQGLLVALQSPDNNTRTQAEESLATEWLAQNPEMLLSGLAEQVKGHEDAKIRSFAAVLFRKIATKTINKDGAPCDLFSSLPSDVQLYVRGLMLQSFADEPTSNVRNKIGDATAELARQMFDTEGSWPELLGALFQASKSPDSSHREGAFRIFATTPNIIGKQHADAVRGAFTSGFQDEALTVRISAIEAFSAFFRSVPRDVQKQFWSLLPEILNVLPVLKSQQDSDNLSKILVALIDLADTAPLMFKSLFPQVVKFGISIVQDKDLSDTARQSALELLVTFADNAPNMCKKEPSYAREMVTQCLSLMTDIGADDDDAEEWNESDDLDVDESDMNHVAGEQCMDRLANKLGGDAVLEPTFSWLPRMLSSSAWRDRHAALMAISAISEGCRDQMIGELDKILEMVVPAVRDAHPRVRWAGCNALGQMSTDFAGDMQKKHHHIVMSSIIPVLESPEPRVQSHAAAALVNFCEEAEKEDLVPYLDDLLKRLLALLQSPKRYVQEQALSTIATIADSAEAAFGKYYDTLMPLLINVLTHSDQAKENRLLNAKAMECASLIALAVGKEKLGGDAFQLVNIFARIQQTATDADDPQGSYLLHCWGRMCRTMGDDFLPYLEGVMPPLLQLAGAKADVRLLDDDDQIQQYEQEDGWELVPAGGKYIGIKTSILDDKYLAIELLVTYAQQLEGAFEPYVRRVLTEIAIPGFDFFFNDAVRVASAKLVPQLLNSFKKRYGPQSPELLEIWRPAIEKILSVLGPQDADVAVDTLTEMYQCFYESVEVVGQNSLTPEYMAGFITKVETDLQRYRARVEARLKEAAKDEDDLEDSSELLYAIEDDQVLLSDMNKSFHIIFKNQGASFLPHWERLMPYYDTFISSTDPSQRQWALCIMDDMLEFCGRESYKYQEHFMKPIMVGLEDTMPANRQAAAYGVGMAAKNGGVVYAEFVAACIPKLFQVTQFPQAREDDHVFATENACASIAKILQFNNSRVVEPQMVVTNWVKTLPVVYDEMVAPYAYLFLVQLIEQKNPAVIQNINHVIVSVLEALDSQSITGRNAENVIGAMNALFISAGPQAQQILAQLPIDKQTLARKFFS</sequence>
<dbReference type="InterPro" id="IPR041389">
    <property type="entry name" value="Importin_rep_6"/>
</dbReference>
<evidence type="ECO:0000256" key="4">
    <source>
        <dbReference type="ARBA" id="ARBA00022490"/>
    </source>
</evidence>
<dbReference type="PANTHER" id="PTHR10527">
    <property type="entry name" value="IMPORTIN BETA"/>
    <property type="match status" value="1"/>
</dbReference>
<evidence type="ECO:0000256" key="6">
    <source>
        <dbReference type="ARBA" id="ARBA00022927"/>
    </source>
</evidence>
<dbReference type="InterPro" id="IPR016024">
    <property type="entry name" value="ARM-type_fold"/>
</dbReference>
<dbReference type="OrthoDB" id="543373at2759"/>
<dbReference type="EMBL" id="ML121527">
    <property type="protein sequence ID" value="RPB29486.1"/>
    <property type="molecule type" value="Genomic_DNA"/>
</dbReference>
<evidence type="ECO:0000313" key="10">
    <source>
        <dbReference type="Proteomes" id="UP000267821"/>
    </source>
</evidence>
<keyword evidence="5" id="KW-0677">Repeat</keyword>
<dbReference type="Pfam" id="PF25780">
    <property type="entry name" value="TPR_IPO5"/>
    <property type="match status" value="1"/>
</dbReference>
<evidence type="ECO:0000256" key="2">
    <source>
        <dbReference type="ARBA" id="ARBA00004496"/>
    </source>
</evidence>
<dbReference type="InterPro" id="IPR041653">
    <property type="entry name" value="Importin_rep_4"/>
</dbReference>
<dbReference type="SMART" id="SM01349">
    <property type="entry name" value="TOG"/>
    <property type="match status" value="1"/>
</dbReference>
<dbReference type="STRING" id="1051890.A0A3N4M2V0"/>
<keyword evidence="3" id="KW-0813">Transport</keyword>
<protein>
    <submittedName>
        <fullName evidence="9">ARM repeat-containing protein</fullName>
    </submittedName>
</protein>
<dbReference type="Gene3D" id="1.25.10.10">
    <property type="entry name" value="Leucine-rich Repeat Variant"/>
    <property type="match status" value="1"/>
</dbReference>
<keyword evidence="6" id="KW-0653">Protein transport</keyword>
<evidence type="ECO:0000256" key="1">
    <source>
        <dbReference type="ARBA" id="ARBA00004123"/>
    </source>
</evidence>
<dbReference type="AlphaFoldDB" id="A0A3N4M2V0"/>
<evidence type="ECO:0000256" key="3">
    <source>
        <dbReference type="ARBA" id="ARBA00022448"/>
    </source>
</evidence>
<dbReference type="InterPro" id="IPR040928">
    <property type="entry name" value="Importin_rep_5"/>
</dbReference>
<comment type="subcellular location">
    <subcellularLocation>
        <location evidence="2">Cytoplasm</location>
    </subcellularLocation>
    <subcellularLocation>
        <location evidence="1">Nucleus</location>
    </subcellularLocation>
</comment>
<dbReference type="GO" id="GO:0005634">
    <property type="term" value="C:nucleus"/>
    <property type="evidence" value="ECO:0007669"/>
    <property type="project" value="UniProtKB-SubCell"/>
</dbReference>